<feature type="compositionally biased region" description="Acidic residues" evidence="1">
    <location>
        <begin position="507"/>
        <end position="526"/>
    </location>
</feature>
<feature type="compositionally biased region" description="Basic residues" evidence="1">
    <location>
        <begin position="609"/>
        <end position="618"/>
    </location>
</feature>
<evidence type="ECO:0000256" key="1">
    <source>
        <dbReference type="SAM" id="MobiDB-lite"/>
    </source>
</evidence>
<evidence type="ECO:0000313" key="2">
    <source>
        <dbReference type="EMBL" id="CEM54991.1"/>
    </source>
</evidence>
<feature type="compositionally biased region" description="Low complexity" evidence="1">
    <location>
        <begin position="535"/>
        <end position="548"/>
    </location>
</feature>
<dbReference type="PANTHER" id="PTHR23244">
    <property type="entry name" value="KELCH REPEAT DOMAIN"/>
    <property type="match status" value="1"/>
</dbReference>
<feature type="region of interest" description="Disordered" evidence="1">
    <location>
        <begin position="480"/>
        <end position="636"/>
    </location>
</feature>
<dbReference type="InterPro" id="IPR015915">
    <property type="entry name" value="Kelch-typ_b-propeller"/>
</dbReference>
<feature type="region of interest" description="Disordered" evidence="1">
    <location>
        <begin position="163"/>
        <end position="221"/>
    </location>
</feature>
<proteinExistence type="predicted"/>
<feature type="compositionally biased region" description="Low complexity" evidence="1">
    <location>
        <begin position="196"/>
        <end position="209"/>
    </location>
</feature>
<dbReference type="SUPFAM" id="SSF50965">
    <property type="entry name" value="Galactose oxidase, central domain"/>
    <property type="match status" value="1"/>
</dbReference>
<sequence length="795" mass="86493">MLQLLHISGLKSYTARTLFGEFALTAEEGTGTEMGVRPVKDRWRREDVKTPKAREDAFLSFDLAARGPDGRAFYPGPHELHREEEGDADTEKLKTVVFPPIRGVLGGGWENDSHTRGGFSPEVWSFSCRATTGVSRRGGAAAAVAPASPQSAFAVRGRGSSAAAAPGISRQSARAETEGGTPAAAAVPAPPQSTRAVSQGGVSAAASAPKPAPPKQKAPAFPVSPFLPVPHTAEPTWKLPSKNSERIDTQFLTQTHHLGLDSHSAVFLPLENVEGGGQKIIVFSHLKKRQVRKLSDERHFGAVTILSCSVKGDDDRMPFEIANDFPEPQWQKVRAEGGLPQIRDLFASTFCARMKVLDNTLPVVAMFGGRKELQKRSTRPLLDDFFFMELPREAVEEGGGGTKEFRWHKVPLPRKGTGKKAGWGAGNPEDPDVPPDRHSHSLDCVGNRFFVFGGVSYFPHRSGQQEPVLGDMWMLSREEGEREGGGWGDLPAPTSVSDPCLCHLMDTDDEEGEDEEEEEEEEDEDTPLTSRKSYRCSNSSRDSSSSGSVPKTPPADTRPTTFIDPRQLMPSKKKQRTDTDLPPPSVRTTRSAFKADSSETLAQLDLHAGAKHTTRKPKPKAETPKPMPPPEPEEKKNLTVGECWRCRGRALVSGWKWSQITPQKEGGEGKQPCPRFLHSTATVGPRIVLFGGHKSKGEFLSDLYSFDTVSWLWTEIEIDIGCFSSSLPASPSSSSSSSNASERRALSELVSPRGGAALSFDGRDGLWIFGGSTVWGGQEGSDLSDFYYLRLGPAD</sequence>
<dbReference type="Gene3D" id="2.120.10.80">
    <property type="entry name" value="Kelch-type beta propeller"/>
    <property type="match status" value="1"/>
</dbReference>
<name>A0A0G4ICQ2_9ALVE</name>
<dbReference type="InterPro" id="IPR011043">
    <property type="entry name" value="Gal_Oxase/kelch_b-propeller"/>
</dbReference>
<gene>
    <name evidence="2" type="ORF">Cvel_13211</name>
</gene>
<dbReference type="EMBL" id="CDMZ01005836">
    <property type="protein sequence ID" value="CEM54991.1"/>
    <property type="molecule type" value="Genomic_DNA"/>
</dbReference>
<dbReference type="VEuPathDB" id="CryptoDB:Cvel_13211"/>
<accession>A0A0G4ICQ2</accession>
<feature type="compositionally biased region" description="Low complexity" evidence="1">
    <location>
        <begin position="178"/>
        <end position="187"/>
    </location>
</feature>
<dbReference type="InterPro" id="IPR006652">
    <property type="entry name" value="Kelch_1"/>
</dbReference>
<dbReference type="Pfam" id="PF01344">
    <property type="entry name" value="Kelch_1"/>
    <property type="match status" value="1"/>
</dbReference>
<organism evidence="2">
    <name type="scientific">Chromera velia CCMP2878</name>
    <dbReference type="NCBI Taxonomy" id="1169474"/>
    <lineage>
        <taxon>Eukaryota</taxon>
        <taxon>Sar</taxon>
        <taxon>Alveolata</taxon>
        <taxon>Colpodellida</taxon>
        <taxon>Chromeraceae</taxon>
        <taxon>Chromera</taxon>
    </lineage>
</organism>
<feature type="region of interest" description="Disordered" evidence="1">
    <location>
        <begin position="416"/>
        <end position="438"/>
    </location>
</feature>
<reference evidence="2" key="1">
    <citation type="submission" date="2014-11" db="EMBL/GenBank/DDBJ databases">
        <authorList>
            <person name="Otto D Thomas"/>
            <person name="Naeem Raeece"/>
        </authorList>
    </citation>
    <scope>NUCLEOTIDE SEQUENCE</scope>
</reference>
<dbReference type="PhylomeDB" id="A0A0G4ICQ2"/>
<protein>
    <submittedName>
        <fullName evidence="2">Uncharacterized protein</fullName>
    </submittedName>
</protein>
<dbReference type="AlphaFoldDB" id="A0A0G4ICQ2"/>